<keyword evidence="6" id="KW-0106">Calcium</keyword>
<dbReference type="eggNOG" id="COG4935">
    <property type="taxonomic scope" value="Bacteria"/>
</dbReference>
<dbReference type="PROSITE" id="PS51892">
    <property type="entry name" value="SUBTILASE"/>
    <property type="match status" value="1"/>
</dbReference>
<organism evidence="11 12">
    <name type="scientific">Vibrio ezurae NBRC 102218</name>
    <dbReference type="NCBI Taxonomy" id="1219080"/>
    <lineage>
        <taxon>Bacteria</taxon>
        <taxon>Pseudomonadati</taxon>
        <taxon>Pseudomonadota</taxon>
        <taxon>Gammaproteobacteria</taxon>
        <taxon>Vibrionales</taxon>
        <taxon>Vibrionaceae</taxon>
        <taxon>Vibrio</taxon>
    </lineage>
</organism>
<gene>
    <name evidence="11" type="ORF">VEZ01S_36_00030</name>
</gene>
<dbReference type="OrthoDB" id="9790784at2"/>
<evidence type="ECO:0000256" key="7">
    <source>
        <dbReference type="PIRSR" id="PIRSR615500-1"/>
    </source>
</evidence>
<dbReference type="PROSITE" id="PS51257">
    <property type="entry name" value="PROKAR_LIPOPROTEIN"/>
    <property type="match status" value="1"/>
</dbReference>
<keyword evidence="4 8" id="KW-0378">Hydrolase</keyword>
<dbReference type="InterPro" id="IPR034182">
    <property type="entry name" value="Kexin/furin"/>
</dbReference>
<evidence type="ECO:0000313" key="12">
    <source>
        <dbReference type="Proteomes" id="UP000016562"/>
    </source>
</evidence>
<dbReference type="STRING" id="1219080.VEZ01S_36_00030"/>
<dbReference type="GO" id="GO:0004252">
    <property type="term" value="F:serine-type endopeptidase activity"/>
    <property type="evidence" value="ECO:0007669"/>
    <property type="project" value="UniProtKB-UniRule"/>
</dbReference>
<dbReference type="Pfam" id="PF00082">
    <property type="entry name" value="Peptidase_S8"/>
    <property type="match status" value="1"/>
</dbReference>
<comment type="similarity">
    <text evidence="1">Belongs to the peptidase S8 family. Furin subfamily.</text>
</comment>
<feature type="domain" description="P/Homo B" evidence="10">
    <location>
        <begin position="569"/>
        <end position="730"/>
    </location>
</feature>
<evidence type="ECO:0000259" key="10">
    <source>
        <dbReference type="PROSITE" id="PS51829"/>
    </source>
</evidence>
<evidence type="ECO:0000256" key="4">
    <source>
        <dbReference type="ARBA" id="ARBA00022801"/>
    </source>
</evidence>
<dbReference type="PROSITE" id="PS00138">
    <property type="entry name" value="SUBTILASE_SER"/>
    <property type="match status" value="1"/>
</dbReference>
<feature type="active site" description="Charge relay system" evidence="7 8">
    <location>
        <position position="214"/>
    </location>
</feature>
<dbReference type="Gene3D" id="2.60.120.260">
    <property type="entry name" value="Galactose-binding domain-like"/>
    <property type="match status" value="1"/>
</dbReference>
<protein>
    <recommendedName>
        <fullName evidence="10">P/Homo B domain-containing protein</fullName>
    </recommendedName>
</protein>
<accession>U3CGS4</accession>
<feature type="signal peptide" evidence="9">
    <location>
        <begin position="1"/>
        <end position="17"/>
    </location>
</feature>
<dbReference type="Gene3D" id="3.40.50.200">
    <property type="entry name" value="Peptidase S8/S53 domain"/>
    <property type="match status" value="1"/>
</dbReference>
<dbReference type="RefSeq" id="WP_021714122.1">
    <property type="nucleotide sequence ID" value="NZ_BATM01000036.1"/>
</dbReference>
<dbReference type="GO" id="GO:0016020">
    <property type="term" value="C:membrane"/>
    <property type="evidence" value="ECO:0007669"/>
    <property type="project" value="TreeGrafter"/>
</dbReference>
<dbReference type="GO" id="GO:0016485">
    <property type="term" value="P:protein processing"/>
    <property type="evidence" value="ECO:0007669"/>
    <property type="project" value="TreeGrafter"/>
</dbReference>
<dbReference type="InterPro" id="IPR015500">
    <property type="entry name" value="Peptidase_S8_subtilisin-rel"/>
</dbReference>
<evidence type="ECO:0000256" key="8">
    <source>
        <dbReference type="PROSITE-ProRule" id="PRU01240"/>
    </source>
</evidence>
<evidence type="ECO:0000256" key="5">
    <source>
        <dbReference type="ARBA" id="ARBA00022825"/>
    </source>
</evidence>
<proteinExistence type="inferred from homology"/>
<dbReference type="Pfam" id="PF01483">
    <property type="entry name" value="P_proprotein"/>
    <property type="match status" value="1"/>
</dbReference>
<keyword evidence="3 9" id="KW-0732">Signal</keyword>
<evidence type="ECO:0000256" key="1">
    <source>
        <dbReference type="ARBA" id="ARBA00005325"/>
    </source>
</evidence>
<keyword evidence="12" id="KW-1185">Reference proteome</keyword>
<sequence length="733" mass="78421">MKKNAIIVCLASLGLLAGCGSESTSQDQPTAHNKALFDAVPHDAEFQVTALQPSASNVVYTDAGRLVRFENAGHTLSIVNSKGVTNGAIRQDGDALLYIPQTATGQTKSTDKLVYKEEGVEKTITIQINSDPLYPQQWHLHNTGQESYSDLALAADGQTDIDMSNALASGYLGQGITVAVVDHGAQLDHPDLNVGVGSMNLNNGSSTMPVRNGHGTSVSGIIAEKGWNNIGGRGVAPESKVISFNWLDASGTLDEFAKSHGFAKIASATPNAPVTLDETQLDGLARIYNESWASEAFCSEFKDSICINSIARSAISRKGALLGFDGKGIIYIKSSANNEQGYSWTDKNYYQPIDKSSVQFTAFDPEVAKQTVNFGLPFRGAMLSTYQNSPFVTVVGSVTAQGKQASYSGSGANMFVAGLGGEKPYGRIITTDVTGCNEAKGFSNSATFNTFADAFDQGRVPENKNCDYNATMDGTSAASPVVSGAVADILSVNNELSWRDVRNILAHTSQKVDPNSKAVKLPLKDGELTAQYGWITNAAGLHFNNRYGFGLVDVDKAIAMAKDYDTDTFGPLIEFAKLSSATLDKTIPDGSAKGVSDQITQSQSATVETVSLHVNIEHDRLNDLQIELISPSGTHAIVLNPYNGIPLVNVDPKYRMHHLDFTFEANTFWGEAMQGQWTLKVFDANSEAYSQVVSTSSIDYVHAKQVVAPNNSTPGVLHSWSIQVNGHSEHKGA</sequence>
<dbReference type="GO" id="GO:0012505">
    <property type="term" value="C:endomembrane system"/>
    <property type="evidence" value="ECO:0007669"/>
    <property type="project" value="UniProtKB-ARBA"/>
</dbReference>
<evidence type="ECO:0000256" key="9">
    <source>
        <dbReference type="SAM" id="SignalP"/>
    </source>
</evidence>
<feature type="active site" description="Charge relay system" evidence="7 8">
    <location>
        <position position="182"/>
    </location>
</feature>
<dbReference type="eggNOG" id="COG1404">
    <property type="taxonomic scope" value="Bacteria"/>
</dbReference>
<evidence type="ECO:0000256" key="6">
    <source>
        <dbReference type="ARBA" id="ARBA00022837"/>
    </source>
</evidence>
<dbReference type="InterPro" id="IPR023828">
    <property type="entry name" value="Peptidase_S8_Ser-AS"/>
</dbReference>
<evidence type="ECO:0000256" key="3">
    <source>
        <dbReference type="ARBA" id="ARBA00022729"/>
    </source>
</evidence>
<dbReference type="InterPro" id="IPR008979">
    <property type="entry name" value="Galactose-bd-like_sf"/>
</dbReference>
<feature type="chain" id="PRO_5004639469" description="P/Homo B domain-containing protein" evidence="9">
    <location>
        <begin position="18"/>
        <end position="733"/>
    </location>
</feature>
<dbReference type="InterPro" id="IPR000209">
    <property type="entry name" value="Peptidase_S8/S53_dom"/>
</dbReference>
<dbReference type="SUPFAM" id="SSF52743">
    <property type="entry name" value="Subtilisin-like"/>
    <property type="match status" value="1"/>
</dbReference>
<evidence type="ECO:0000313" key="11">
    <source>
        <dbReference type="EMBL" id="GAD80414.1"/>
    </source>
</evidence>
<dbReference type="InterPro" id="IPR002884">
    <property type="entry name" value="P_dom"/>
</dbReference>
<dbReference type="PROSITE" id="PS51829">
    <property type="entry name" value="P_HOMO_B"/>
    <property type="match status" value="1"/>
</dbReference>
<keyword evidence="2 8" id="KW-0645">Protease</keyword>
<reference evidence="11 12" key="1">
    <citation type="submission" date="2013-09" db="EMBL/GenBank/DDBJ databases">
        <title>Whole genome shotgun sequence of Vibrio ezurae NBRC 102218.</title>
        <authorList>
            <person name="Yoshida I."/>
            <person name="Hosoyama A."/>
            <person name="Numata M."/>
            <person name="Hashimoto M."/>
            <person name="Hosoyama Y."/>
            <person name="Tsuchikane K."/>
            <person name="Noguchi M."/>
            <person name="Hirakata S."/>
            <person name="Ichikawa N."/>
            <person name="Ohji S."/>
            <person name="Yamazoe A."/>
            <person name="Fujita N."/>
        </authorList>
    </citation>
    <scope>NUCLEOTIDE SEQUENCE [LARGE SCALE GENOMIC DNA]</scope>
    <source>
        <strain evidence="11 12">NBRC 102218</strain>
    </source>
</reference>
<dbReference type="PANTHER" id="PTHR42884">
    <property type="entry name" value="PROPROTEIN CONVERTASE SUBTILISIN/KEXIN-RELATED"/>
    <property type="match status" value="1"/>
</dbReference>
<dbReference type="CDD" id="cd04059">
    <property type="entry name" value="Peptidases_S8_Protein_convertases_Kexins_Furin-like"/>
    <property type="match status" value="1"/>
</dbReference>
<comment type="caution">
    <text evidence="11">The sequence shown here is derived from an EMBL/GenBank/DDBJ whole genome shotgun (WGS) entry which is preliminary data.</text>
</comment>
<keyword evidence="5 8" id="KW-0720">Serine protease</keyword>
<feature type="active site" description="Charge relay system" evidence="7 8">
    <location>
        <position position="476"/>
    </location>
</feature>
<dbReference type="EMBL" id="BATM01000036">
    <property type="protein sequence ID" value="GAD80414.1"/>
    <property type="molecule type" value="Genomic_DNA"/>
</dbReference>
<dbReference type="AlphaFoldDB" id="U3CGS4"/>
<dbReference type="GO" id="GO:0005737">
    <property type="term" value="C:cytoplasm"/>
    <property type="evidence" value="ECO:0007669"/>
    <property type="project" value="UniProtKB-ARBA"/>
</dbReference>
<evidence type="ECO:0000256" key="2">
    <source>
        <dbReference type="ARBA" id="ARBA00022670"/>
    </source>
</evidence>
<dbReference type="SUPFAM" id="SSF49785">
    <property type="entry name" value="Galactose-binding domain-like"/>
    <property type="match status" value="1"/>
</dbReference>
<dbReference type="Proteomes" id="UP000016562">
    <property type="component" value="Unassembled WGS sequence"/>
</dbReference>
<dbReference type="PRINTS" id="PR00723">
    <property type="entry name" value="SUBTILISIN"/>
</dbReference>
<dbReference type="PANTHER" id="PTHR42884:SF14">
    <property type="entry name" value="NEUROENDOCRINE CONVERTASE 1"/>
    <property type="match status" value="1"/>
</dbReference>
<name>U3CGS4_9VIBR</name>
<dbReference type="InterPro" id="IPR036852">
    <property type="entry name" value="Peptidase_S8/S53_dom_sf"/>
</dbReference>